<comment type="caution">
    <text evidence="9">The sequence shown here is derived from an EMBL/GenBank/DDBJ whole genome shotgun (WGS) entry which is preliminary data.</text>
</comment>
<evidence type="ECO:0000256" key="4">
    <source>
        <dbReference type="ARBA" id="ARBA00022989"/>
    </source>
</evidence>
<dbReference type="AlphaFoldDB" id="A0AAW1U0A8"/>
<feature type="transmembrane region" description="Helical" evidence="8">
    <location>
        <begin position="183"/>
        <end position="202"/>
    </location>
</feature>
<evidence type="ECO:0000256" key="6">
    <source>
        <dbReference type="ARBA" id="ARBA00023170"/>
    </source>
</evidence>
<dbReference type="GO" id="GO:0005886">
    <property type="term" value="C:plasma membrane"/>
    <property type="evidence" value="ECO:0007669"/>
    <property type="project" value="UniProtKB-SubCell"/>
</dbReference>
<dbReference type="InterPro" id="IPR052192">
    <property type="entry name" value="Insect_Ionotropic_Sensory_Rcpt"/>
</dbReference>
<dbReference type="PANTHER" id="PTHR42643:SF24">
    <property type="entry name" value="IONOTROPIC RECEPTOR 60A"/>
    <property type="match status" value="1"/>
</dbReference>
<gene>
    <name evidence="9" type="ORF">WA026_011067</name>
</gene>
<protein>
    <submittedName>
        <fullName evidence="9">Uncharacterized protein</fullName>
    </submittedName>
</protein>
<accession>A0AAW1U0A8</accession>
<evidence type="ECO:0000313" key="9">
    <source>
        <dbReference type="EMBL" id="KAK9875965.1"/>
    </source>
</evidence>
<keyword evidence="3 8" id="KW-0812">Transmembrane</keyword>
<keyword evidence="2" id="KW-1003">Cell membrane</keyword>
<keyword evidence="4 8" id="KW-1133">Transmembrane helix</keyword>
<evidence type="ECO:0000256" key="2">
    <source>
        <dbReference type="ARBA" id="ARBA00022475"/>
    </source>
</evidence>
<evidence type="ECO:0000256" key="5">
    <source>
        <dbReference type="ARBA" id="ARBA00023136"/>
    </source>
</evidence>
<keyword evidence="6" id="KW-0675">Receptor</keyword>
<comment type="subcellular location">
    <subcellularLocation>
        <location evidence="1">Cell membrane</location>
        <topology evidence="1">Multi-pass membrane protein</topology>
    </subcellularLocation>
</comment>
<name>A0AAW1U0A8_9CUCU</name>
<dbReference type="PANTHER" id="PTHR42643">
    <property type="entry name" value="IONOTROPIC RECEPTOR 20A-RELATED"/>
    <property type="match status" value="1"/>
</dbReference>
<reference evidence="9 10" key="1">
    <citation type="submission" date="2023-03" db="EMBL/GenBank/DDBJ databases">
        <title>Genome insight into feeding habits of ladybird beetles.</title>
        <authorList>
            <person name="Li H.-S."/>
            <person name="Huang Y.-H."/>
            <person name="Pang H."/>
        </authorList>
    </citation>
    <scope>NUCLEOTIDE SEQUENCE [LARGE SCALE GENOMIC DNA]</scope>
    <source>
        <strain evidence="9">SYSU_2023b</strain>
        <tissue evidence="9">Whole body</tissue>
    </source>
</reference>
<dbReference type="EMBL" id="JARQZJ010000035">
    <property type="protein sequence ID" value="KAK9875965.1"/>
    <property type="molecule type" value="Genomic_DNA"/>
</dbReference>
<sequence length="224" mass="26482">MIFFLVVYFAFNMTAHYKSKLIYVLSDRRYDESIQTLNDIWKHDLKISIPKDEMPINMQVHLEGIFKKHYIRNCGTSAKCWNKLIENGNIAILISNLDGKYLEILDFWNKRGKWIRKLTPPFFAIRISAFLPKGHPFLPIFNKYLGFLMKFGFVDIQQEENEYKYDVLNEPVKLCFAHLKGIFIFWIIGMILGAGAFSLEYLRELLIRRGFRNVFDMSSDATKR</sequence>
<proteinExistence type="predicted"/>
<keyword evidence="7" id="KW-0325">Glycoprotein</keyword>
<keyword evidence="5 8" id="KW-0472">Membrane</keyword>
<organism evidence="9 10">
    <name type="scientific">Henosepilachna vigintioctopunctata</name>
    <dbReference type="NCBI Taxonomy" id="420089"/>
    <lineage>
        <taxon>Eukaryota</taxon>
        <taxon>Metazoa</taxon>
        <taxon>Ecdysozoa</taxon>
        <taxon>Arthropoda</taxon>
        <taxon>Hexapoda</taxon>
        <taxon>Insecta</taxon>
        <taxon>Pterygota</taxon>
        <taxon>Neoptera</taxon>
        <taxon>Endopterygota</taxon>
        <taxon>Coleoptera</taxon>
        <taxon>Polyphaga</taxon>
        <taxon>Cucujiformia</taxon>
        <taxon>Coccinelloidea</taxon>
        <taxon>Coccinellidae</taxon>
        <taxon>Epilachninae</taxon>
        <taxon>Epilachnini</taxon>
        <taxon>Henosepilachna</taxon>
    </lineage>
</organism>
<keyword evidence="10" id="KW-1185">Reference proteome</keyword>
<dbReference type="Proteomes" id="UP001431783">
    <property type="component" value="Unassembled WGS sequence"/>
</dbReference>
<evidence type="ECO:0000256" key="3">
    <source>
        <dbReference type="ARBA" id="ARBA00022692"/>
    </source>
</evidence>
<evidence type="ECO:0000256" key="7">
    <source>
        <dbReference type="ARBA" id="ARBA00023180"/>
    </source>
</evidence>
<evidence type="ECO:0000313" key="10">
    <source>
        <dbReference type="Proteomes" id="UP001431783"/>
    </source>
</evidence>
<evidence type="ECO:0000256" key="8">
    <source>
        <dbReference type="SAM" id="Phobius"/>
    </source>
</evidence>
<evidence type="ECO:0000256" key="1">
    <source>
        <dbReference type="ARBA" id="ARBA00004651"/>
    </source>
</evidence>